<reference evidence="1" key="2">
    <citation type="journal article" date="2022" name="Hortic Res">
        <title>The genome of Dioscorea zingiberensis sheds light on the biosynthesis, origin and evolution of the medicinally important diosgenin saponins.</title>
        <authorList>
            <person name="Li Y."/>
            <person name="Tan C."/>
            <person name="Li Z."/>
            <person name="Guo J."/>
            <person name="Li S."/>
            <person name="Chen X."/>
            <person name="Wang C."/>
            <person name="Dai X."/>
            <person name="Yang H."/>
            <person name="Song W."/>
            <person name="Hou L."/>
            <person name="Xu J."/>
            <person name="Tong Z."/>
            <person name="Xu A."/>
            <person name="Yuan X."/>
            <person name="Wang W."/>
            <person name="Yang Q."/>
            <person name="Chen L."/>
            <person name="Sun Z."/>
            <person name="Wang K."/>
            <person name="Pan B."/>
            <person name="Chen J."/>
            <person name="Bao Y."/>
            <person name="Liu F."/>
            <person name="Qi X."/>
            <person name="Gang D.R."/>
            <person name="Wen J."/>
            <person name="Li J."/>
        </authorList>
    </citation>
    <scope>NUCLEOTIDE SEQUENCE</scope>
    <source>
        <strain evidence="1">Dzin_1.0</strain>
    </source>
</reference>
<comment type="caution">
    <text evidence="1">The sequence shown here is derived from an EMBL/GenBank/DDBJ whole genome shotgun (WGS) entry which is preliminary data.</text>
</comment>
<keyword evidence="2" id="KW-1185">Reference proteome</keyword>
<protein>
    <submittedName>
        <fullName evidence="1">Uncharacterized protein</fullName>
    </submittedName>
</protein>
<reference evidence="1" key="1">
    <citation type="submission" date="2021-03" db="EMBL/GenBank/DDBJ databases">
        <authorList>
            <person name="Li Z."/>
            <person name="Yang C."/>
        </authorList>
    </citation>
    <scope>NUCLEOTIDE SEQUENCE</scope>
    <source>
        <strain evidence="1">Dzin_1.0</strain>
        <tissue evidence="1">Leaf</tissue>
    </source>
</reference>
<dbReference type="AlphaFoldDB" id="A0A9D5CMN9"/>
<sequence length="77" mass="8452">METSGECGSGRSFISVSTQSPRERTVKVIPLEEQPSPNWRPVDRATLLVNLYSSPVRAISSEEASTPAEHRLTGIRV</sequence>
<evidence type="ECO:0000313" key="1">
    <source>
        <dbReference type="EMBL" id="KAJ0975158.1"/>
    </source>
</evidence>
<accession>A0A9D5CMN9</accession>
<dbReference type="EMBL" id="JAGGNH010000004">
    <property type="protein sequence ID" value="KAJ0975158.1"/>
    <property type="molecule type" value="Genomic_DNA"/>
</dbReference>
<name>A0A9D5CMN9_9LILI</name>
<gene>
    <name evidence="1" type="ORF">J5N97_017123</name>
</gene>
<evidence type="ECO:0000313" key="2">
    <source>
        <dbReference type="Proteomes" id="UP001085076"/>
    </source>
</evidence>
<organism evidence="1 2">
    <name type="scientific">Dioscorea zingiberensis</name>
    <dbReference type="NCBI Taxonomy" id="325984"/>
    <lineage>
        <taxon>Eukaryota</taxon>
        <taxon>Viridiplantae</taxon>
        <taxon>Streptophyta</taxon>
        <taxon>Embryophyta</taxon>
        <taxon>Tracheophyta</taxon>
        <taxon>Spermatophyta</taxon>
        <taxon>Magnoliopsida</taxon>
        <taxon>Liliopsida</taxon>
        <taxon>Dioscoreales</taxon>
        <taxon>Dioscoreaceae</taxon>
        <taxon>Dioscorea</taxon>
    </lineage>
</organism>
<proteinExistence type="predicted"/>
<dbReference type="Proteomes" id="UP001085076">
    <property type="component" value="Miscellaneous, Linkage group lg04"/>
</dbReference>